<dbReference type="InterPro" id="IPR045584">
    <property type="entry name" value="Pilin-like"/>
</dbReference>
<sequence length="182" mass="19668">MLVTRFDACRHPARRRGYTLVELLCIFVIASVLLAAGTPGFLRLLRQHRLSAAVNDFHAALLVARSEALRRGVRVDVVAADGGWRAGWMVLVDSNRNGRADPGEEIIRQHGALPGDMSVSASLADMSAAYLGYSPAGRSSSYAGGAQFGLWTFACGDVRRKLILNFYGRARSCNPDGDKANC</sequence>
<protein>
    <recommendedName>
        <fullName evidence="2">Type II secretion system protein H</fullName>
    </recommendedName>
    <alternativeName>
        <fullName evidence="10">General secretion pathway protein H</fullName>
    </alternativeName>
</protein>
<evidence type="ECO:0000256" key="6">
    <source>
        <dbReference type="ARBA" id="ARBA00022692"/>
    </source>
</evidence>
<keyword evidence="7 11" id="KW-1133">Transmembrane helix</keyword>
<evidence type="ECO:0000256" key="8">
    <source>
        <dbReference type="ARBA" id="ARBA00023136"/>
    </source>
</evidence>
<comment type="subcellular location">
    <subcellularLocation>
        <location evidence="1">Cell inner membrane</location>
        <topology evidence="1">Single-pass membrane protein</topology>
    </subcellularLocation>
</comment>
<evidence type="ECO:0000256" key="1">
    <source>
        <dbReference type="ARBA" id="ARBA00004377"/>
    </source>
</evidence>
<dbReference type="Gene3D" id="3.55.40.10">
    <property type="entry name" value="minor pseudopilin epsh domain"/>
    <property type="match status" value="1"/>
</dbReference>
<dbReference type="GO" id="GO:0015628">
    <property type="term" value="P:protein secretion by the type II secretion system"/>
    <property type="evidence" value="ECO:0007669"/>
    <property type="project" value="InterPro"/>
</dbReference>
<dbReference type="RefSeq" id="WP_200590752.1">
    <property type="nucleotide sequence ID" value="NZ_JAEPBG010000001.1"/>
</dbReference>
<keyword evidence="4" id="KW-0488">Methylation</keyword>
<keyword evidence="5" id="KW-0997">Cell inner membrane</keyword>
<dbReference type="InterPro" id="IPR012902">
    <property type="entry name" value="N_methyl_site"/>
</dbReference>
<dbReference type="SUPFAM" id="SSF54523">
    <property type="entry name" value="Pili subunits"/>
    <property type="match status" value="1"/>
</dbReference>
<evidence type="ECO:0000256" key="3">
    <source>
        <dbReference type="ARBA" id="ARBA00022475"/>
    </source>
</evidence>
<evidence type="ECO:0000313" key="13">
    <source>
        <dbReference type="EMBL" id="MBK4733599.1"/>
    </source>
</evidence>
<dbReference type="Proteomes" id="UP000622890">
    <property type="component" value="Unassembled WGS sequence"/>
</dbReference>
<dbReference type="AlphaFoldDB" id="A0A934W6K1"/>
<feature type="domain" description="General secretion pathway GspH" evidence="12">
    <location>
        <begin position="53"/>
        <end position="152"/>
    </location>
</feature>
<dbReference type="EMBL" id="JAEPBG010000001">
    <property type="protein sequence ID" value="MBK4733599.1"/>
    <property type="molecule type" value="Genomic_DNA"/>
</dbReference>
<proteinExistence type="inferred from homology"/>
<accession>A0A934W6K1</accession>
<reference evidence="13" key="1">
    <citation type="submission" date="2021-01" db="EMBL/GenBank/DDBJ databases">
        <title>Genome sequence of strain Noviherbaspirillum sp. DKR-6.</title>
        <authorList>
            <person name="Chaudhary D.K."/>
        </authorList>
    </citation>
    <scope>NUCLEOTIDE SEQUENCE</scope>
    <source>
        <strain evidence="13">DKR-6</strain>
    </source>
</reference>
<evidence type="ECO:0000256" key="2">
    <source>
        <dbReference type="ARBA" id="ARBA00021549"/>
    </source>
</evidence>
<evidence type="ECO:0000256" key="4">
    <source>
        <dbReference type="ARBA" id="ARBA00022481"/>
    </source>
</evidence>
<keyword evidence="6 11" id="KW-0812">Transmembrane</keyword>
<dbReference type="Pfam" id="PF07963">
    <property type="entry name" value="N_methyl"/>
    <property type="match status" value="1"/>
</dbReference>
<evidence type="ECO:0000256" key="10">
    <source>
        <dbReference type="ARBA" id="ARBA00030775"/>
    </source>
</evidence>
<evidence type="ECO:0000256" key="11">
    <source>
        <dbReference type="SAM" id="Phobius"/>
    </source>
</evidence>
<evidence type="ECO:0000256" key="9">
    <source>
        <dbReference type="ARBA" id="ARBA00025772"/>
    </source>
</evidence>
<dbReference type="GO" id="GO:0015627">
    <property type="term" value="C:type II protein secretion system complex"/>
    <property type="evidence" value="ECO:0007669"/>
    <property type="project" value="InterPro"/>
</dbReference>
<dbReference type="GO" id="GO:0005886">
    <property type="term" value="C:plasma membrane"/>
    <property type="evidence" value="ECO:0007669"/>
    <property type="project" value="UniProtKB-SubCell"/>
</dbReference>
<dbReference type="InterPro" id="IPR022346">
    <property type="entry name" value="T2SS_GspH"/>
</dbReference>
<evidence type="ECO:0000259" key="12">
    <source>
        <dbReference type="Pfam" id="PF12019"/>
    </source>
</evidence>
<organism evidence="13 14">
    <name type="scientific">Noviherbaspirillum pedocola</name>
    <dbReference type="NCBI Taxonomy" id="2801341"/>
    <lineage>
        <taxon>Bacteria</taxon>
        <taxon>Pseudomonadati</taxon>
        <taxon>Pseudomonadota</taxon>
        <taxon>Betaproteobacteria</taxon>
        <taxon>Burkholderiales</taxon>
        <taxon>Oxalobacteraceae</taxon>
        <taxon>Noviherbaspirillum</taxon>
    </lineage>
</organism>
<dbReference type="Pfam" id="PF12019">
    <property type="entry name" value="GspH"/>
    <property type="match status" value="1"/>
</dbReference>
<gene>
    <name evidence="13" type="ORF">JJB74_03120</name>
</gene>
<evidence type="ECO:0000256" key="7">
    <source>
        <dbReference type="ARBA" id="ARBA00022989"/>
    </source>
</evidence>
<comment type="similarity">
    <text evidence="9">Belongs to the GSP H family.</text>
</comment>
<keyword evidence="3" id="KW-1003">Cell membrane</keyword>
<comment type="caution">
    <text evidence="13">The sequence shown here is derived from an EMBL/GenBank/DDBJ whole genome shotgun (WGS) entry which is preliminary data.</text>
</comment>
<keyword evidence="8 11" id="KW-0472">Membrane</keyword>
<evidence type="ECO:0000256" key="5">
    <source>
        <dbReference type="ARBA" id="ARBA00022519"/>
    </source>
</evidence>
<name>A0A934W6K1_9BURK</name>
<feature type="transmembrane region" description="Helical" evidence="11">
    <location>
        <begin position="20"/>
        <end position="42"/>
    </location>
</feature>
<keyword evidence="14" id="KW-1185">Reference proteome</keyword>
<evidence type="ECO:0000313" key="14">
    <source>
        <dbReference type="Proteomes" id="UP000622890"/>
    </source>
</evidence>